<comment type="similarity">
    <text evidence="3">Belongs to the major facilitator (TC 2.A.1) superfamily. Organic cation transporter (TC 2.A.1.19) family.</text>
</comment>
<dbReference type="PANTHER" id="PTHR24064">
    <property type="entry name" value="SOLUTE CARRIER FAMILY 22 MEMBER"/>
    <property type="match status" value="1"/>
</dbReference>
<name>A0A8C0ZTS9_CASCN</name>
<dbReference type="KEGG" id="ccan:109682989"/>
<dbReference type="GO" id="GO:0016324">
    <property type="term" value="C:apical plasma membrane"/>
    <property type="evidence" value="ECO:0007669"/>
    <property type="project" value="UniProtKB-SubCell"/>
</dbReference>
<evidence type="ECO:0000256" key="2">
    <source>
        <dbReference type="ARBA" id="ARBA00004554"/>
    </source>
</evidence>
<feature type="transmembrane region" description="Helical" evidence="28">
    <location>
        <begin position="349"/>
        <end position="373"/>
    </location>
</feature>
<evidence type="ECO:0000256" key="14">
    <source>
        <dbReference type="ARBA" id="ARBA00035901"/>
    </source>
</evidence>
<comment type="catalytic activity">
    <reaction evidence="17">
        <text>serotonin(out) = serotonin(in)</text>
        <dbReference type="Rhea" id="RHEA:73867"/>
        <dbReference type="ChEBI" id="CHEBI:350546"/>
    </reaction>
</comment>
<evidence type="ECO:0000256" key="4">
    <source>
        <dbReference type="ARBA" id="ARBA00022448"/>
    </source>
</evidence>
<comment type="catalytic activity">
    <reaction evidence="27">
        <text>histamine(out) = histamine(in)</text>
        <dbReference type="Rhea" id="RHEA:73879"/>
        <dbReference type="ChEBI" id="CHEBI:58432"/>
    </reaction>
</comment>
<feature type="transmembrane region" description="Helical" evidence="28">
    <location>
        <begin position="150"/>
        <end position="170"/>
    </location>
</feature>
<dbReference type="InterPro" id="IPR020846">
    <property type="entry name" value="MFS_dom"/>
</dbReference>
<feature type="transmembrane region" description="Helical" evidence="28">
    <location>
        <begin position="21"/>
        <end position="44"/>
    </location>
</feature>
<dbReference type="InterPro" id="IPR005829">
    <property type="entry name" value="Sugar_transporter_CS"/>
</dbReference>
<accession>A0A8C0ZTS9</accession>
<comment type="catalytic activity">
    <reaction evidence="13">
        <text>(R)-adrenaline(out) = (R)-adrenaline(in)</text>
        <dbReference type="Rhea" id="RHEA:73875"/>
        <dbReference type="ChEBI" id="CHEBI:71406"/>
    </reaction>
</comment>
<feature type="transmembrane region" description="Helical" evidence="28">
    <location>
        <begin position="404"/>
        <end position="423"/>
    </location>
</feature>
<comment type="catalytic activity">
    <reaction evidence="15">
        <text>putrescine(out) = putrescine(in)</text>
        <dbReference type="Rhea" id="RHEA:72135"/>
        <dbReference type="ChEBI" id="CHEBI:326268"/>
    </reaction>
</comment>
<evidence type="ECO:0000256" key="22">
    <source>
        <dbReference type="ARBA" id="ARBA00036778"/>
    </source>
</evidence>
<dbReference type="PROSITE" id="PS00216">
    <property type="entry name" value="SUGAR_TRANSPORT_1"/>
    <property type="match status" value="1"/>
</dbReference>
<reference evidence="30" key="1">
    <citation type="submission" date="2023-09" db="UniProtKB">
        <authorList>
            <consortium name="Ensembl"/>
        </authorList>
    </citation>
    <scope>IDENTIFICATION</scope>
</reference>
<evidence type="ECO:0000256" key="13">
    <source>
        <dbReference type="ARBA" id="ARBA00035897"/>
    </source>
</evidence>
<evidence type="ECO:0000256" key="18">
    <source>
        <dbReference type="ARBA" id="ARBA00036483"/>
    </source>
</evidence>
<comment type="catalytic activity">
    <reaction evidence="21">
        <text>guanidine(out) = guanidine(in)</text>
        <dbReference type="Rhea" id="RHEA:73883"/>
        <dbReference type="ChEBI" id="CHEBI:30087"/>
    </reaction>
</comment>
<dbReference type="Pfam" id="PF00083">
    <property type="entry name" value="Sugar_tr"/>
    <property type="match status" value="1"/>
</dbReference>
<comment type="catalytic activity">
    <reaction evidence="20">
        <text>(R)-salsolinol(in) = (R)-salsolinol(out)</text>
        <dbReference type="Rhea" id="RHEA:74791"/>
        <dbReference type="ChEBI" id="CHEBI:194082"/>
    </reaction>
</comment>
<keyword evidence="8" id="KW-0406">Ion transport</keyword>
<feature type="transmembrane region" description="Helical" evidence="28">
    <location>
        <begin position="493"/>
        <end position="513"/>
    </location>
</feature>
<evidence type="ECO:0000256" key="26">
    <source>
        <dbReference type="ARBA" id="ARBA00036978"/>
    </source>
</evidence>
<dbReference type="AlphaFoldDB" id="A0A8C0ZTS9"/>
<feature type="transmembrane region" description="Helical" evidence="28">
    <location>
        <begin position="429"/>
        <end position="452"/>
    </location>
</feature>
<evidence type="ECO:0000256" key="23">
    <source>
        <dbReference type="ARBA" id="ARBA00036811"/>
    </source>
</evidence>
<feature type="transmembrane region" description="Helical" evidence="28">
    <location>
        <begin position="379"/>
        <end position="397"/>
    </location>
</feature>
<evidence type="ECO:0000256" key="19">
    <source>
        <dbReference type="ARBA" id="ARBA00036490"/>
    </source>
</evidence>
<dbReference type="InterPro" id="IPR004749">
    <property type="entry name" value="Orgcat_transp/SVOP"/>
</dbReference>
<evidence type="ECO:0000256" key="28">
    <source>
        <dbReference type="SAM" id="Phobius"/>
    </source>
</evidence>
<dbReference type="GO" id="GO:0042910">
    <property type="term" value="F:xenobiotic transmembrane transporter activity"/>
    <property type="evidence" value="ECO:0007669"/>
    <property type="project" value="UniProtKB-ARBA"/>
</dbReference>
<dbReference type="Gene3D" id="1.20.1250.20">
    <property type="entry name" value="MFS general substrate transporter like domains"/>
    <property type="match status" value="1"/>
</dbReference>
<evidence type="ECO:0000256" key="17">
    <source>
        <dbReference type="ARBA" id="ARBA00036470"/>
    </source>
</evidence>
<dbReference type="GO" id="GO:1990748">
    <property type="term" value="P:cellular detoxification"/>
    <property type="evidence" value="ECO:0007669"/>
    <property type="project" value="UniProtKB-ARBA"/>
</dbReference>
<sequence length="554" mass="61432">MPTVDDILEQVGEFGWFQKQAFLVLCLISTVLAPIYLGIVFLGFTPDHRCQSPGVAELSQRCGWSLAEELNYTVPGLGAADEAFLRQCMQYEVDWNQSTLDCVDPLASLAANRSHLPLGPCQHGWVYDTPGSSIVTEFNLVCADAWKVDLFQSCVNLGFFLGSLGIGYIADRFGRKLCLLATSLVSAVSGVLTAVAPDYTSMLLFRLLQGLVSKGSWMAGYTLITEFVGSGYRRTVAILYQVAFTVGLVVLVGVAYAIPHWRWLQLAVSLPIFLFPLYYWCVPESPRWLLSQKRNIQAIKIMDHIAQKNGKVPPADLKMLSIEEDVMEKLTPSLVDLFRTRKLRKHTCILMYLWFACAVLYQGLVLQLGATAGNLYLDFFYSALVEFPAAFLILLTIDRVGRIYPMAVSNMVAGAACLVMVFVSSELHWLNVLLGCIGRMGTTVVFQMICLVNAELYPTFIRNLGVMVCSALCDLGGIFTPFLVFRLMEVWEALPLVLFGVLGLTAGGMTLLLPETKGMALPETIEDAENLWRKAKTNKNETYHQVQTSQHTAS</sequence>
<dbReference type="InterPro" id="IPR005828">
    <property type="entry name" value="MFS_sugar_transport-like"/>
</dbReference>
<comment type="catalytic activity">
    <reaction evidence="19">
        <text>spermidine(in) = spermidine(out)</text>
        <dbReference type="Rhea" id="RHEA:35039"/>
        <dbReference type="ChEBI" id="CHEBI:57834"/>
    </reaction>
</comment>
<evidence type="ECO:0000256" key="15">
    <source>
        <dbReference type="ARBA" id="ARBA00035928"/>
    </source>
</evidence>
<comment type="catalytic activity">
    <reaction evidence="24">
        <text>thiamine(in) = thiamine(out)</text>
        <dbReference type="Rhea" id="RHEA:34919"/>
        <dbReference type="ChEBI" id="CHEBI:18385"/>
    </reaction>
</comment>
<comment type="catalytic activity">
    <reaction evidence="22">
        <text>acetylcholine(in) = acetylcholine(out)</text>
        <dbReference type="Rhea" id="RHEA:74663"/>
        <dbReference type="ChEBI" id="CHEBI:15355"/>
    </reaction>
</comment>
<dbReference type="OrthoDB" id="5141738at2759"/>
<evidence type="ECO:0000313" key="30">
    <source>
        <dbReference type="Ensembl" id="ENSCCNP00000017874.1"/>
    </source>
</evidence>
<keyword evidence="7 28" id="KW-1133">Transmembrane helix</keyword>
<dbReference type="GO" id="GO:0019534">
    <property type="term" value="F:toxin transmembrane transporter activity"/>
    <property type="evidence" value="ECO:0007669"/>
    <property type="project" value="UniProtKB-ARBA"/>
</dbReference>
<organism evidence="30">
    <name type="scientific">Castor canadensis</name>
    <name type="common">American beaver</name>
    <dbReference type="NCBI Taxonomy" id="51338"/>
    <lineage>
        <taxon>Eukaryota</taxon>
        <taxon>Metazoa</taxon>
        <taxon>Chordata</taxon>
        <taxon>Craniata</taxon>
        <taxon>Vertebrata</taxon>
        <taxon>Euteleostomi</taxon>
        <taxon>Mammalia</taxon>
        <taxon>Eutheria</taxon>
        <taxon>Euarchontoglires</taxon>
        <taxon>Glires</taxon>
        <taxon>Rodentia</taxon>
        <taxon>Castorimorpha</taxon>
        <taxon>Castoridae</taxon>
        <taxon>Castor</taxon>
    </lineage>
</organism>
<comment type="subcellular location">
    <subcellularLocation>
        <location evidence="1">Apical cell membrane</location>
        <topology evidence="1">Multi-pass membrane protein</topology>
    </subcellularLocation>
    <subcellularLocation>
        <location evidence="11">Basal cell membrane</location>
        <topology evidence="11">Multi-pass membrane protein</topology>
    </subcellularLocation>
    <subcellularLocation>
        <location evidence="2">Basolateral cell membrane</location>
        <topology evidence="2">Multi-pass membrane protein</topology>
    </subcellularLocation>
</comment>
<evidence type="ECO:0000259" key="29">
    <source>
        <dbReference type="PROSITE" id="PS50850"/>
    </source>
</evidence>
<feature type="transmembrane region" description="Helical" evidence="28">
    <location>
        <begin position="236"/>
        <end position="257"/>
    </location>
</feature>
<evidence type="ECO:0000256" key="8">
    <source>
        <dbReference type="ARBA" id="ARBA00023065"/>
    </source>
</evidence>
<feature type="transmembrane region" description="Helical" evidence="28">
    <location>
        <begin position="263"/>
        <end position="282"/>
    </location>
</feature>
<evidence type="ECO:0000256" key="16">
    <source>
        <dbReference type="ARBA" id="ARBA00036345"/>
    </source>
</evidence>
<dbReference type="GO" id="GO:0006811">
    <property type="term" value="P:monoatomic ion transport"/>
    <property type="evidence" value="ECO:0007669"/>
    <property type="project" value="UniProtKB-KW"/>
</dbReference>
<evidence type="ECO:0000256" key="27">
    <source>
        <dbReference type="ARBA" id="ARBA00037001"/>
    </source>
</evidence>
<gene>
    <name evidence="30" type="primary">Slc22a1</name>
</gene>
<feature type="transmembrane region" description="Helical" evidence="28">
    <location>
        <begin position="177"/>
        <end position="197"/>
    </location>
</feature>
<dbReference type="NCBIfam" id="TIGR00898">
    <property type="entry name" value="2A0119"/>
    <property type="match status" value="1"/>
</dbReference>
<evidence type="ECO:0000256" key="24">
    <source>
        <dbReference type="ARBA" id="ARBA00036839"/>
    </source>
</evidence>
<dbReference type="GeneID" id="109682989"/>
<proteinExistence type="inferred from homology"/>
<evidence type="ECO:0000256" key="7">
    <source>
        <dbReference type="ARBA" id="ARBA00022989"/>
    </source>
</evidence>
<feature type="transmembrane region" description="Helical" evidence="28">
    <location>
        <begin position="203"/>
        <end position="224"/>
    </location>
</feature>
<keyword evidence="5" id="KW-1003">Cell membrane</keyword>
<dbReference type="InterPro" id="IPR036259">
    <property type="entry name" value="MFS_trans_sf"/>
</dbReference>
<feature type="domain" description="Major facilitator superfamily (MFS) profile" evidence="29">
    <location>
        <begin position="103"/>
        <end position="517"/>
    </location>
</feature>
<comment type="catalytic activity">
    <reaction evidence="25">
        <text>(R)-noradrenaline(out) = (R)-noradrenaline(in)</text>
        <dbReference type="Rhea" id="RHEA:73871"/>
        <dbReference type="ChEBI" id="CHEBI:72587"/>
    </reaction>
</comment>
<dbReference type="FunFam" id="1.20.1250.20:FF:000148">
    <property type="entry name" value="Solute carrier family 22 member 2"/>
    <property type="match status" value="1"/>
</dbReference>
<keyword evidence="6 28" id="KW-0812">Transmembrane</keyword>
<evidence type="ECO:0000256" key="11">
    <source>
        <dbReference type="ARBA" id="ARBA00034696"/>
    </source>
</evidence>
<keyword evidence="10" id="KW-0325">Glycoprotein</keyword>
<dbReference type="GO" id="GO:0016323">
    <property type="term" value="C:basolateral plasma membrane"/>
    <property type="evidence" value="ECO:0007669"/>
    <property type="project" value="UniProtKB-SubCell"/>
</dbReference>
<comment type="catalytic activity">
    <reaction evidence="12">
        <text>1-methylnicotinamide(out) = 1-methylnicotinamide(in)</text>
        <dbReference type="Rhea" id="RHEA:73859"/>
        <dbReference type="ChEBI" id="CHEBI:16797"/>
    </reaction>
</comment>
<evidence type="ECO:0000256" key="25">
    <source>
        <dbReference type="ARBA" id="ARBA00036845"/>
    </source>
</evidence>
<evidence type="ECO:0000256" key="5">
    <source>
        <dbReference type="ARBA" id="ARBA00022475"/>
    </source>
</evidence>
<comment type="catalytic activity">
    <reaction evidence="23">
        <text>choline(out) = choline(in)</text>
        <dbReference type="Rhea" id="RHEA:32751"/>
        <dbReference type="ChEBI" id="CHEBI:15354"/>
    </reaction>
</comment>
<evidence type="ECO:0000256" key="1">
    <source>
        <dbReference type="ARBA" id="ARBA00004424"/>
    </source>
</evidence>
<dbReference type="Ensembl" id="ENSCCNT00000023278.1">
    <property type="protein sequence ID" value="ENSCCNP00000017874.1"/>
    <property type="gene ID" value="ENSCCNG00000018167.1"/>
</dbReference>
<evidence type="ECO:0000256" key="12">
    <source>
        <dbReference type="ARBA" id="ARBA00035834"/>
    </source>
</evidence>
<protein>
    <recommendedName>
        <fullName evidence="29">Major facilitator superfamily (MFS) profile domain-containing protein</fullName>
    </recommendedName>
</protein>
<evidence type="ECO:0000256" key="20">
    <source>
        <dbReference type="ARBA" id="ARBA00036661"/>
    </source>
</evidence>
<evidence type="ECO:0000256" key="6">
    <source>
        <dbReference type="ARBA" id="ARBA00022692"/>
    </source>
</evidence>
<dbReference type="PROSITE" id="PS50850">
    <property type="entry name" value="MFS"/>
    <property type="match status" value="1"/>
</dbReference>
<evidence type="ECO:0000256" key="21">
    <source>
        <dbReference type="ARBA" id="ARBA00036754"/>
    </source>
</evidence>
<comment type="catalytic activity">
    <reaction evidence="14">
        <text>L-histidyl-L-proline diketopiperazine(in) = L-histidyl-L-proline diketopiperazine(out)</text>
        <dbReference type="Rhea" id="RHEA:74787"/>
        <dbReference type="ChEBI" id="CHEBI:90039"/>
    </reaction>
</comment>
<dbReference type="SUPFAM" id="SSF103473">
    <property type="entry name" value="MFS general substrate transporter"/>
    <property type="match status" value="1"/>
</dbReference>
<keyword evidence="4" id="KW-0813">Transport</keyword>
<keyword evidence="9 28" id="KW-0472">Membrane</keyword>
<comment type="catalytic activity">
    <reaction evidence="16">
        <text>prostaglandin E2(out) = prostaglandin E2(in)</text>
        <dbReference type="Rhea" id="RHEA:50984"/>
        <dbReference type="ChEBI" id="CHEBI:606564"/>
    </reaction>
</comment>
<evidence type="ECO:0000256" key="3">
    <source>
        <dbReference type="ARBA" id="ARBA00009203"/>
    </source>
</evidence>
<comment type="catalytic activity">
    <reaction evidence="18">
        <text>dopamine(out) = dopamine(in)</text>
        <dbReference type="Rhea" id="RHEA:73863"/>
        <dbReference type="ChEBI" id="CHEBI:59905"/>
    </reaction>
</comment>
<feature type="transmembrane region" description="Helical" evidence="28">
    <location>
        <begin position="464"/>
        <end position="487"/>
    </location>
</feature>
<evidence type="ECO:0000256" key="9">
    <source>
        <dbReference type="ARBA" id="ARBA00023136"/>
    </source>
</evidence>
<comment type="catalytic activity">
    <reaction evidence="26">
        <text>prostaglandin F2alpha(out) = prostaglandin F2alpha(in)</text>
        <dbReference type="Rhea" id="RHEA:50988"/>
        <dbReference type="ChEBI" id="CHEBI:57404"/>
    </reaction>
</comment>
<dbReference type="GO" id="GO:0015101">
    <property type="term" value="F:organic cation transmembrane transporter activity"/>
    <property type="evidence" value="ECO:0007669"/>
    <property type="project" value="UniProtKB-ARBA"/>
</dbReference>
<evidence type="ECO:0000256" key="10">
    <source>
        <dbReference type="ARBA" id="ARBA00023180"/>
    </source>
</evidence>